<organism evidence="13 14">
    <name type="scientific">Actinoplanes awajinensis subsp. mycoplanecinus</name>
    <dbReference type="NCBI Taxonomy" id="135947"/>
    <lineage>
        <taxon>Bacteria</taxon>
        <taxon>Bacillati</taxon>
        <taxon>Actinomycetota</taxon>
        <taxon>Actinomycetes</taxon>
        <taxon>Micromonosporales</taxon>
        <taxon>Micromonosporaceae</taxon>
        <taxon>Actinoplanes</taxon>
    </lineage>
</organism>
<keyword evidence="7 9" id="KW-0807">Transducer</keyword>
<feature type="transmembrane region" description="Helical" evidence="10">
    <location>
        <begin position="308"/>
        <end position="332"/>
    </location>
</feature>
<evidence type="ECO:0000259" key="12">
    <source>
        <dbReference type="PROSITE" id="PS50885"/>
    </source>
</evidence>
<evidence type="ECO:0000256" key="2">
    <source>
        <dbReference type="ARBA" id="ARBA00022475"/>
    </source>
</evidence>
<dbReference type="Pfam" id="PF02743">
    <property type="entry name" value="dCache_1"/>
    <property type="match status" value="1"/>
</dbReference>
<evidence type="ECO:0000313" key="14">
    <source>
        <dbReference type="Proteomes" id="UP000053244"/>
    </source>
</evidence>
<dbReference type="InterPro" id="IPR004089">
    <property type="entry name" value="MCPsignal_dom"/>
</dbReference>
<evidence type="ECO:0008006" key="15">
    <source>
        <dbReference type="Google" id="ProtNLM"/>
    </source>
</evidence>
<evidence type="ECO:0000313" key="13">
    <source>
        <dbReference type="EMBL" id="KUL27010.1"/>
    </source>
</evidence>
<dbReference type="InterPro" id="IPR033479">
    <property type="entry name" value="dCache_1"/>
</dbReference>
<evidence type="ECO:0000256" key="6">
    <source>
        <dbReference type="ARBA" id="ARBA00023136"/>
    </source>
</evidence>
<comment type="similarity">
    <text evidence="8">Belongs to the methyl-accepting chemotaxis (MCP) protein family.</text>
</comment>
<dbReference type="AlphaFoldDB" id="A0A117MNG1"/>
<gene>
    <name evidence="13" type="ORF">ADL15_36460</name>
</gene>
<accession>A0A117MNG1</accession>
<keyword evidence="6 10" id="KW-0472">Membrane</keyword>
<dbReference type="GO" id="GO:0007165">
    <property type="term" value="P:signal transduction"/>
    <property type="evidence" value="ECO:0007669"/>
    <property type="project" value="UniProtKB-KW"/>
</dbReference>
<dbReference type="CDD" id="cd06225">
    <property type="entry name" value="HAMP"/>
    <property type="match status" value="1"/>
</dbReference>
<dbReference type="Proteomes" id="UP000053244">
    <property type="component" value="Unassembled WGS sequence"/>
</dbReference>
<sequence length="646" mass="66230">MTIRTKLVLSVATLLVISVAVLVSVLVVGASSRLKEAAFSDAGHEAEANAAQVARRFDTAFTSTRDLATTLAAIAQRDPSRPLANQVLSDVLTAHPEYMAAWAVWEPNLFDGRDARTRATTTSDKTGRYIPYWHRTGAGGVAVEPIVGLDDPANSAWYEDPKKTGQETVLEPYSYEVDGKQTLMTSAETPIVRGGGFAGLAGVDVTLDSLSTLVSAMKPFGTGSATLVSAAGNVVAGGPADKLTKPLGGALGALAQQAVKGGTTTRTVGSSQLRLATPVAIGAKTTWALVVTIPESTVLAPAHRLRNLALVLALIALAVSMLAALLLARAIVAPINGLRDRMAGIADGDGDLTQRVDESPHHEIGQLGMAFNRFVLKVAGTVRGIAGAADDLSVVSRGITDVSGRLAGSARSSAEQASLVTDSAGRVTTNVEAVAAGAGEMGASIREIAENAAEAARVTATAVETAHRTGETMARLGESSEQIGAVLKAITSIAEQTNLLALNATIEAARAGESGKGFAVVASEVKELAQETARATEDISGRIGTIKTATAEAVAAIAAITGVISQISGYSTTIASAVEEQTATTNEMSRSVGDVAQGSREIADVIAGVADAATHTTSSAAETQQAAAQLADLSDRLRTLVGSFRY</sequence>
<protein>
    <recommendedName>
        <fullName evidence="15">Chemotaxis protein</fullName>
    </recommendedName>
</protein>
<evidence type="ECO:0000259" key="11">
    <source>
        <dbReference type="PROSITE" id="PS50111"/>
    </source>
</evidence>
<dbReference type="PANTHER" id="PTHR32089">
    <property type="entry name" value="METHYL-ACCEPTING CHEMOTAXIS PROTEIN MCPB"/>
    <property type="match status" value="1"/>
</dbReference>
<reference evidence="13 14" key="1">
    <citation type="submission" date="2015-10" db="EMBL/GenBank/DDBJ databases">
        <authorList>
            <person name="Gilbert D.G."/>
        </authorList>
    </citation>
    <scope>NUCLEOTIDE SEQUENCE [LARGE SCALE GENOMIC DNA]</scope>
    <source>
        <strain evidence="13 14">NRRL B-16712</strain>
    </source>
</reference>
<dbReference type="SMART" id="SM00304">
    <property type="entry name" value="HAMP"/>
    <property type="match status" value="2"/>
</dbReference>
<keyword evidence="2" id="KW-1003">Cell membrane</keyword>
<dbReference type="Pfam" id="PF00672">
    <property type="entry name" value="HAMP"/>
    <property type="match status" value="1"/>
</dbReference>
<dbReference type="CDD" id="cd18774">
    <property type="entry name" value="PDC2_HK_sensor"/>
    <property type="match status" value="1"/>
</dbReference>
<evidence type="ECO:0000256" key="9">
    <source>
        <dbReference type="PROSITE-ProRule" id="PRU00284"/>
    </source>
</evidence>
<feature type="domain" description="Methyl-accepting transducer" evidence="11">
    <location>
        <begin position="388"/>
        <end position="617"/>
    </location>
</feature>
<dbReference type="PANTHER" id="PTHR32089:SF112">
    <property type="entry name" value="LYSOZYME-LIKE PROTEIN-RELATED"/>
    <property type="match status" value="1"/>
</dbReference>
<dbReference type="PROSITE" id="PS50111">
    <property type="entry name" value="CHEMOTAXIS_TRANSDUC_2"/>
    <property type="match status" value="1"/>
</dbReference>
<dbReference type="GO" id="GO:0005886">
    <property type="term" value="C:plasma membrane"/>
    <property type="evidence" value="ECO:0007669"/>
    <property type="project" value="UniProtKB-SubCell"/>
</dbReference>
<keyword evidence="4 10" id="KW-0812">Transmembrane</keyword>
<dbReference type="SUPFAM" id="SSF58104">
    <property type="entry name" value="Methyl-accepting chemotaxis protein (MCP) signaling domain"/>
    <property type="match status" value="1"/>
</dbReference>
<dbReference type="InterPro" id="IPR003660">
    <property type="entry name" value="HAMP_dom"/>
</dbReference>
<feature type="domain" description="HAMP" evidence="12">
    <location>
        <begin position="329"/>
        <end position="383"/>
    </location>
</feature>
<dbReference type="RefSeq" id="WP_067701091.1">
    <property type="nucleotide sequence ID" value="NZ_LLZH01000302.1"/>
</dbReference>
<evidence type="ECO:0000256" key="3">
    <source>
        <dbReference type="ARBA" id="ARBA00022500"/>
    </source>
</evidence>
<comment type="subcellular location">
    <subcellularLocation>
        <location evidence="1">Cell membrane</location>
        <topology evidence="1">Multi-pass membrane protein</topology>
    </subcellularLocation>
</comment>
<evidence type="ECO:0000256" key="5">
    <source>
        <dbReference type="ARBA" id="ARBA00022989"/>
    </source>
</evidence>
<dbReference type="Pfam" id="PF00015">
    <property type="entry name" value="MCPsignal"/>
    <property type="match status" value="1"/>
</dbReference>
<evidence type="ECO:0000256" key="4">
    <source>
        <dbReference type="ARBA" id="ARBA00022692"/>
    </source>
</evidence>
<keyword evidence="3" id="KW-0145">Chemotaxis</keyword>
<proteinExistence type="inferred from homology"/>
<dbReference type="CDD" id="cd12913">
    <property type="entry name" value="PDC1_MCP_like"/>
    <property type="match status" value="1"/>
</dbReference>
<dbReference type="SMART" id="SM00283">
    <property type="entry name" value="MA"/>
    <property type="match status" value="1"/>
</dbReference>
<dbReference type="Gene3D" id="3.30.450.20">
    <property type="entry name" value="PAS domain"/>
    <property type="match status" value="2"/>
</dbReference>
<dbReference type="PROSITE" id="PS50885">
    <property type="entry name" value="HAMP"/>
    <property type="match status" value="1"/>
</dbReference>
<evidence type="ECO:0000256" key="7">
    <source>
        <dbReference type="ARBA" id="ARBA00023224"/>
    </source>
</evidence>
<evidence type="ECO:0000256" key="10">
    <source>
        <dbReference type="SAM" id="Phobius"/>
    </source>
</evidence>
<comment type="caution">
    <text evidence="13">The sequence shown here is derived from an EMBL/GenBank/DDBJ whole genome shotgun (WGS) entry which is preliminary data.</text>
</comment>
<dbReference type="EMBL" id="LLZH01000302">
    <property type="protein sequence ID" value="KUL27010.1"/>
    <property type="molecule type" value="Genomic_DNA"/>
</dbReference>
<dbReference type="GO" id="GO:0006935">
    <property type="term" value="P:chemotaxis"/>
    <property type="evidence" value="ECO:0007669"/>
    <property type="project" value="UniProtKB-KW"/>
</dbReference>
<dbReference type="Gene3D" id="1.10.287.950">
    <property type="entry name" value="Methyl-accepting chemotaxis protein"/>
    <property type="match status" value="1"/>
</dbReference>
<evidence type="ECO:0000256" key="8">
    <source>
        <dbReference type="ARBA" id="ARBA00029447"/>
    </source>
</evidence>
<keyword evidence="5 10" id="KW-1133">Transmembrane helix</keyword>
<name>A0A117MNG1_9ACTN</name>
<keyword evidence="14" id="KW-1185">Reference proteome</keyword>
<evidence type="ECO:0000256" key="1">
    <source>
        <dbReference type="ARBA" id="ARBA00004651"/>
    </source>
</evidence>